<sequence length="483" mass="53199">MTASTAVEIIARPPDRNRDLIAEFGRNHLRYDGVPFAGLLSPTSTLIPAAARNRLYGDARAVDGWYENLLDLYLDLLNTHGGDHDMVRALEWGLDDDMRRLQRESAARRDRPRIARLDCVDLGSDHFVTEVQWKGAGEGWLAAIDRSYRSVFPLQDGHRPFGDLVAGWAGVFSGDGCSVNTGRRGWGDAEQFLNAEVAALGTTLTWSDFDDITKILRVDGGRILVDAGDRSVPLNHLFLDRLTEVMPVSLIDALVNAATAGTIILDTPPSYLFNQKVPLALPFTPGYEHYFSDDIRRTLIPTILLNPGHPDLKRLAPFLRHDDRDAAAHADSWDDVVNLPEPVRGLIVLKCGSIDQYHNHGGQGVFRLDGSPEQAAATLKTVLDRAVAHGEPWVVQPYLGHRWQVPATVMSRPDELTTLDLHAKFGVYLHLFRAPGVTPRILGGVASLGTTWKVSGASKTPAFVSEDGTWHGAFRHDIRVADA</sequence>
<reference evidence="1 2" key="1">
    <citation type="submission" date="2020-08" db="EMBL/GenBank/DDBJ databases">
        <title>Genomic Encyclopedia of Type Strains, Phase III (KMG-III): the genomes of soil and plant-associated and newly described type strains.</title>
        <authorList>
            <person name="Whitman W."/>
        </authorList>
    </citation>
    <scope>NUCLEOTIDE SEQUENCE [LARGE SCALE GENOMIC DNA]</scope>
    <source>
        <strain evidence="1 2">CECT 3287</strain>
    </source>
</reference>
<evidence type="ECO:0000313" key="2">
    <source>
        <dbReference type="Proteomes" id="UP000590749"/>
    </source>
</evidence>
<accession>A0A7W5FGM6</accession>
<name>A0A7W5FGM6_9ACTN</name>
<gene>
    <name evidence="1" type="ORF">FHR83_005462</name>
</gene>
<proteinExistence type="predicted"/>
<protein>
    <submittedName>
        <fullName evidence="1">Uncharacterized protein</fullName>
    </submittedName>
</protein>
<keyword evidence="2" id="KW-1185">Reference proteome</keyword>
<dbReference type="EMBL" id="JACHXF010000012">
    <property type="protein sequence ID" value="MBB3097778.1"/>
    <property type="molecule type" value="Genomic_DNA"/>
</dbReference>
<evidence type="ECO:0000313" key="1">
    <source>
        <dbReference type="EMBL" id="MBB3097778.1"/>
    </source>
</evidence>
<dbReference type="Proteomes" id="UP000590749">
    <property type="component" value="Unassembled WGS sequence"/>
</dbReference>
<dbReference type="AlphaFoldDB" id="A0A7W5FGM6"/>
<dbReference type="RefSeq" id="WP_183223209.1">
    <property type="nucleotide sequence ID" value="NZ_BMPW01000019.1"/>
</dbReference>
<organism evidence="1 2">
    <name type="scientific">Actinoplanes campanulatus</name>
    <dbReference type="NCBI Taxonomy" id="113559"/>
    <lineage>
        <taxon>Bacteria</taxon>
        <taxon>Bacillati</taxon>
        <taxon>Actinomycetota</taxon>
        <taxon>Actinomycetes</taxon>
        <taxon>Micromonosporales</taxon>
        <taxon>Micromonosporaceae</taxon>
        <taxon>Actinoplanes</taxon>
    </lineage>
</organism>
<comment type="caution">
    <text evidence="1">The sequence shown here is derived from an EMBL/GenBank/DDBJ whole genome shotgun (WGS) entry which is preliminary data.</text>
</comment>